<dbReference type="GeneID" id="31001647"/>
<keyword evidence="4" id="KW-1185">Reference proteome</keyword>
<organism evidence="3 4">
    <name type="scientific">Talaromyces atroroseus</name>
    <dbReference type="NCBI Taxonomy" id="1441469"/>
    <lineage>
        <taxon>Eukaryota</taxon>
        <taxon>Fungi</taxon>
        <taxon>Dikarya</taxon>
        <taxon>Ascomycota</taxon>
        <taxon>Pezizomycotina</taxon>
        <taxon>Eurotiomycetes</taxon>
        <taxon>Eurotiomycetidae</taxon>
        <taxon>Eurotiales</taxon>
        <taxon>Trichocomaceae</taxon>
        <taxon>Talaromyces</taxon>
        <taxon>Talaromyces sect. Trachyspermi</taxon>
    </lineage>
</organism>
<feature type="region of interest" description="Disordered" evidence="1">
    <location>
        <begin position="121"/>
        <end position="221"/>
    </location>
</feature>
<reference evidence="3 4" key="1">
    <citation type="submission" date="2015-06" db="EMBL/GenBank/DDBJ databases">
        <title>Talaromyces atroroseus IBT 11181 draft genome.</title>
        <authorList>
            <person name="Rasmussen K.B."/>
            <person name="Rasmussen S."/>
            <person name="Petersen B."/>
            <person name="Sicheritz-Ponten T."/>
            <person name="Mortensen U.H."/>
            <person name="Thrane U."/>
        </authorList>
    </citation>
    <scope>NUCLEOTIDE SEQUENCE [LARGE SCALE GENOMIC DNA]</scope>
    <source>
        <strain evidence="3 4">IBT 11181</strain>
    </source>
</reference>
<comment type="caution">
    <text evidence="3">The sequence shown here is derived from an EMBL/GenBank/DDBJ whole genome shotgun (WGS) entry which is preliminary data.</text>
</comment>
<name>A0A1Q5QA97_TALAT</name>
<accession>A0A1Q5QA97</accession>
<dbReference type="Proteomes" id="UP000214365">
    <property type="component" value="Unassembled WGS sequence"/>
</dbReference>
<feature type="region of interest" description="Disordered" evidence="1">
    <location>
        <begin position="264"/>
        <end position="283"/>
    </location>
</feature>
<evidence type="ECO:0000313" key="4">
    <source>
        <dbReference type="Proteomes" id="UP000214365"/>
    </source>
</evidence>
<feature type="compositionally biased region" description="Low complexity" evidence="1">
    <location>
        <begin position="126"/>
        <end position="221"/>
    </location>
</feature>
<proteinExistence type="predicted"/>
<sequence length="315" mass="31144">MHSFVPVSLVATATLFSAVQGINILEPADGETVYASQGFDVVWTYDSSDFTNWEIELANPTPGALLATNVIQPSLASGATSTFTYHIAAFTGVADGDNYHVVMDPRNGGIGSYPESGAFTIVNGASGTTTTSSTNPTPTSSSSSSSSSSSPSSSSSSSSSSSTSTSATPPPSQTSTTSSPSISTPSSSYSSSHLPSTASSSSSSTSTSTSTSESTTLSVSTTSTLIPTTGLNSTIVSASTSFSTYTSGTVSSVIPQSTIYKTTVVGPSSTTSSSSTGTESATSSPTIALAAGGKAVSPLGLVSGVVGAVLGLFML</sequence>
<dbReference type="EMBL" id="LFMY01000002">
    <property type="protein sequence ID" value="OKL62728.1"/>
    <property type="molecule type" value="Genomic_DNA"/>
</dbReference>
<gene>
    <name evidence="3" type="ORF">UA08_01892</name>
</gene>
<dbReference type="STRING" id="1441469.A0A1Q5QA97"/>
<dbReference type="OrthoDB" id="4227190at2759"/>
<protein>
    <submittedName>
        <fullName evidence="3">Uncharacterized protein</fullName>
    </submittedName>
</protein>
<feature type="signal peptide" evidence="2">
    <location>
        <begin position="1"/>
        <end position="21"/>
    </location>
</feature>
<evidence type="ECO:0000256" key="2">
    <source>
        <dbReference type="SAM" id="SignalP"/>
    </source>
</evidence>
<dbReference type="RefSeq" id="XP_020122849.1">
    <property type="nucleotide sequence ID" value="XM_020261606.1"/>
</dbReference>
<dbReference type="AlphaFoldDB" id="A0A1Q5QA97"/>
<evidence type="ECO:0000313" key="3">
    <source>
        <dbReference type="EMBL" id="OKL62728.1"/>
    </source>
</evidence>
<keyword evidence="2" id="KW-0732">Signal</keyword>
<feature type="chain" id="PRO_5012366486" evidence="2">
    <location>
        <begin position="22"/>
        <end position="315"/>
    </location>
</feature>
<evidence type="ECO:0000256" key="1">
    <source>
        <dbReference type="SAM" id="MobiDB-lite"/>
    </source>
</evidence>